<evidence type="ECO:0000256" key="6">
    <source>
        <dbReference type="ARBA" id="ARBA00020092"/>
    </source>
</evidence>
<evidence type="ECO:0000256" key="1">
    <source>
        <dbReference type="ARBA" id="ARBA00000898"/>
    </source>
</evidence>
<dbReference type="AlphaFoldDB" id="A0A239TBZ2"/>
<dbReference type="Gene3D" id="3.40.50.1000">
    <property type="entry name" value="HAD superfamily/HAD-like"/>
    <property type="match status" value="1"/>
</dbReference>
<dbReference type="OrthoDB" id="9805604at2"/>
<dbReference type="GO" id="GO:0046872">
    <property type="term" value="F:metal ion binding"/>
    <property type="evidence" value="ECO:0007669"/>
    <property type="project" value="UniProtKB-KW"/>
</dbReference>
<dbReference type="GO" id="GO:0008781">
    <property type="term" value="F:N-acylneuraminate cytidylyltransferase activity"/>
    <property type="evidence" value="ECO:0007669"/>
    <property type="project" value="TreeGrafter"/>
</dbReference>
<name>A0A239TBZ2_9FIRM</name>
<dbReference type="CDD" id="cd01630">
    <property type="entry name" value="HAD_KDO-like"/>
    <property type="match status" value="1"/>
</dbReference>
<keyword evidence="14" id="KW-1185">Reference proteome</keyword>
<comment type="catalytic activity">
    <reaction evidence="1">
        <text>3-deoxy-alpha-D-manno-2-octulosonate-8-phosphate + H2O = 3-deoxy-alpha-D-manno-oct-2-ulosonate + phosphate</text>
        <dbReference type="Rhea" id="RHEA:11500"/>
        <dbReference type="ChEBI" id="CHEBI:15377"/>
        <dbReference type="ChEBI" id="CHEBI:43474"/>
        <dbReference type="ChEBI" id="CHEBI:85985"/>
        <dbReference type="ChEBI" id="CHEBI:85986"/>
        <dbReference type="EC" id="3.1.3.45"/>
    </reaction>
</comment>
<dbReference type="eggNOG" id="COG1778">
    <property type="taxonomic scope" value="Bacteria"/>
</dbReference>
<dbReference type="InterPro" id="IPR036412">
    <property type="entry name" value="HAD-like_sf"/>
</dbReference>
<dbReference type="InterPro" id="IPR023214">
    <property type="entry name" value="HAD_sf"/>
</dbReference>
<evidence type="ECO:0000256" key="9">
    <source>
        <dbReference type="ARBA" id="ARBA00022842"/>
    </source>
</evidence>
<dbReference type="EMBL" id="LT906446">
    <property type="protein sequence ID" value="SNU94373.1"/>
    <property type="molecule type" value="Genomic_DNA"/>
</dbReference>
<keyword evidence="7 12" id="KW-0479">Metal-binding</keyword>
<keyword evidence="9 12" id="KW-0460">Magnesium</keyword>
<dbReference type="SFLD" id="SFLDG01138">
    <property type="entry name" value="C1.6.2:_Deoxy-d-mannose-octulo"/>
    <property type="match status" value="1"/>
</dbReference>
<dbReference type="PANTHER" id="PTHR21485">
    <property type="entry name" value="HAD SUPERFAMILY MEMBERS CMAS AND KDSC"/>
    <property type="match status" value="1"/>
</dbReference>
<dbReference type="Proteomes" id="UP000215383">
    <property type="component" value="Chromosome 1"/>
</dbReference>
<dbReference type="EC" id="3.1.3.45" evidence="5"/>
<keyword evidence="10" id="KW-0448">Lipopolysaccharide biosynthesis</keyword>
<comment type="similarity">
    <text evidence="3">Belongs to the KdsC family.</text>
</comment>
<proteinExistence type="inferred from homology"/>
<dbReference type="SUPFAM" id="SSF56784">
    <property type="entry name" value="HAD-like"/>
    <property type="match status" value="1"/>
</dbReference>
<evidence type="ECO:0000256" key="5">
    <source>
        <dbReference type="ARBA" id="ARBA00013066"/>
    </source>
</evidence>
<dbReference type="InterPro" id="IPR050793">
    <property type="entry name" value="CMP-NeuNAc_synthase"/>
</dbReference>
<dbReference type="NCBIfam" id="TIGR01670">
    <property type="entry name" value="KdsC-phosphatas"/>
    <property type="match status" value="1"/>
</dbReference>
<evidence type="ECO:0000313" key="14">
    <source>
        <dbReference type="Proteomes" id="UP000215383"/>
    </source>
</evidence>
<dbReference type="InterPro" id="IPR010023">
    <property type="entry name" value="KdsC_fam"/>
</dbReference>
<dbReference type="PANTHER" id="PTHR21485:SF6">
    <property type="entry name" value="N-ACYLNEURAMINATE CYTIDYLYLTRANSFERASE-RELATED"/>
    <property type="match status" value="1"/>
</dbReference>
<evidence type="ECO:0000256" key="4">
    <source>
        <dbReference type="ARBA" id="ARBA00011881"/>
    </source>
</evidence>
<feature type="binding site" evidence="12">
    <location>
        <position position="20"/>
    </location>
    <ligand>
        <name>Mg(2+)</name>
        <dbReference type="ChEBI" id="CHEBI:18420"/>
    </ligand>
</feature>
<evidence type="ECO:0000256" key="3">
    <source>
        <dbReference type="ARBA" id="ARBA00005893"/>
    </source>
</evidence>
<evidence type="ECO:0000256" key="8">
    <source>
        <dbReference type="ARBA" id="ARBA00022801"/>
    </source>
</evidence>
<dbReference type="Pfam" id="PF08282">
    <property type="entry name" value="Hydrolase_3"/>
    <property type="match status" value="1"/>
</dbReference>
<dbReference type="NCBIfam" id="TIGR01662">
    <property type="entry name" value="HAD-SF-IIIA"/>
    <property type="match status" value="1"/>
</dbReference>
<comment type="cofactor">
    <cofactor evidence="2 12">
        <name>Mg(2+)</name>
        <dbReference type="ChEBI" id="CHEBI:18420"/>
    </cofactor>
</comment>
<feature type="binding site" evidence="12">
    <location>
        <position position="113"/>
    </location>
    <ligand>
        <name>Mg(2+)</name>
        <dbReference type="ChEBI" id="CHEBI:18420"/>
    </ligand>
</feature>
<dbReference type="SFLD" id="SFLDS00003">
    <property type="entry name" value="Haloacid_Dehalogenase"/>
    <property type="match status" value="1"/>
</dbReference>
<evidence type="ECO:0000256" key="7">
    <source>
        <dbReference type="ARBA" id="ARBA00022723"/>
    </source>
</evidence>
<evidence type="ECO:0000256" key="10">
    <source>
        <dbReference type="ARBA" id="ARBA00022985"/>
    </source>
</evidence>
<dbReference type="InterPro" id="IPR006549">
    <property type="entry name" value="HAD-SF_hydro_IIIA"/>
</dbReference>
<reference evidence="13 14" key="1">
    <citation type="submission" date="2017-06" db="EMBL/GenBank/DDBJ databases">
        <authorList>
            <consortium name="Pathogen Informatics"/>
        </authorList>
    </citation>
    <scope>NUCLEOTIDE SEQUENCE [LARGE SCALE GENOMIC DNA]</scope>
    <source>
        <strain evidence="13 14">NCTC10570</strain>
    </source>
</reference>
<organism evidence="13 14">
    <name type="scientific">Megamonas hypermegale</name>
    <dbReference type="NCBI Taxonomy" id="158847"/>
    <lineage>
        <taxon>Bacteria</taxon>
        <taxon>Bacillati</taxon>
        <taxon>Bacillota</taxon>
        <taxon>Negativicutes</taxon>
        <taxon>Selenomonadales</taxon>
        <taxon>Selenomonadaceae</taxon>
        <taxon>Megamonas</taxon>
    </lineage>
</organism>
<dbReference type="PIRSF" id="PIRSF006118">
    <property type="entry name" value="KDO8-P_Ptase"/>
    <property type="match status" value="1"/>
</dbReference>
<protein>
    <recommendedName>
        <fullName evidence="6">3-deoxy-D-manno-octulosonate 8-phosphate phosphatase KdsC</fullName>
        <ecNumber evidence="5">3.1.3.45</ecNumber>
    </recommendedName>
    <alternativeName>
        <fullName evidence="11">KDO 8-P phosphatase</fullName>
    </alternativeName>
</protein>
<feature type="binding site" evidence="12">
    <location>
        <position position="22"/>
    </location>
    <ligand>
        <name>substrate</name>
    </ligand>
</feature>
<dbReference type="GO" id="GO:0019143">
    <property type="term" value="F:3-deoxy-manno-octulosonate-8-phosphatase activity"/>
    <property type="evidence" value="ECO:0007669"/>
    <property type="project" value="UniProtKB-EC"/>
</dbReference>
<evidence type="ECO:0000256" key="2">
    <source>
        <dbReference type="ARBA" id="ARBA00001946"/>
    </source>
</evidence>
<dbReference type="RefSeq" id="WP_027890141.1">
    <property type="nucleotide sequence ID" value="NZ_JACJJR010000007.1"/>
</dbReference>
<accession>A0A239TBZ2</accession>
<dbReference type="GO" id="GO:0009103">
    <property type="term" value="P:lipopolysaccharide biosynthetic process"/>
    <property type="evidence" value="ECO:0007669"/>
    <property type="project" value="UniProtKB-KW"/>
</dbReference>
<dbReference type="SFLD" id="SFLDG01136">
    <property type="entry name" value="C1.6:_Phosphoserine_Phosphatas"/>
    <property type="match status" value="1"/>
</dbReference>
<dbReference type="FunFam" id="3.40.50.1000:FF:000029">
    <property type="entry name" value="3-deoxy-D-manno-octulosonate 8-phosphate phosphatase KdsC"/>
    <property type="match status" value="1"/>
</dbReference>
<dbReference type="GeneID" id="78506248"/>
<keyword evidence="8 13" id="KW-0378">Hydrolase</keyword>
<evidence type="ECO:0000256" key="12">
    <source>
        <dbReference type="PIRSR" id="PIRSR006118-2"/>
    </source>
</evidence>
<gene>
    <name evidence="13" type="primary">kdsC</name>
    <name evidence="13" type="ORF">SAMEA4364220_00206</name>
</gene>
<evidence type="ECO:0000256" key="11">
    <source>
        <dbReference type="ARBA" id="ARBA00031051"/>
    </source>
</evidence>
<sequence>MRYSEDAFLRAQKVKMIILDVDGVLTDGSVCVGAEGELFKTFNVRDGLGITLAQKEGIKTAIITGRESKMLAFRAKELKINAFYQNKKNKIPAYHELQAEFNLKPEEFAYIGDDLFDLAVMNDVGFPATVADATDEAKSVAIFESDFDGGHGAVRQIIEFILKAQGKWQDIVNRYMTIEAESKTNDTVSQ</sequence>
<evidence type="ECO:0000313" key="13">
    <source>
        <dbReference type="EMBL" id="SNU94373.1"/>
    </source>
</evidence>
<comment type="subunit">
    <text evidence="4">Homotetramer.</text>
</comment>